<dbReference type="EMBL" id="QSUZ01000008">
    <property type="protein sequence ID" value="RGN87730.1"/>
    <property type="molecule type" value="Genomic_DNA"/>
</dbReference>
<name>A0A174BKC1_9FIRM</name>
<dbReference type="Proteomes" id="UP000284024">
    <property type="component" value="Unassembled WGS sequence"/>
</dbReference>
<evidence type="ECO:0000313" key="22">
    <source>
        <dbReference type="Proteomes" id="UP000284242"/>
    </source>
</evidence>
<evidence type="ECO:0000313" key="20">
    <source>
        <dbReference type="Proteomes" id="UP000284024"/>
    </source>
</evidence>
<dbReference type="EMBL" id="QSJW01000005">
    <property type="protein sequence ID" value="RHE12470.1"/>
    <property type="molecule type" value="Genomic_DNA"/>
</dbReference>
<evidence type="ECO:0000313" key="1">
    <source>
        <dbReference type="EMBL" id="CUO01127.1"/>
    </source>
</evidence>
<dbReference type="Proteomes" id="UP000284242">
    <property type="component" value="Unassembled WGS sequence"/>
</dbReference>
<dbReference type="EMBL" id="QRJH01000006">
    <property type="protein sequence ID" value="RHH17488.1"/>
    <property type="molecule type" value="Genomic_DNA"/>
</dbReference>
<dbReference type="InterPro" id="IPR023378">
    <property type="entry name" value="YheA/YmcA-like_dom_sf"/>
</dbReference>
<dbReference type="Proteomes" id="UP000095409">
    <property type="component" value="Unassembled WGS sequence"/>
</dbReference>
<evidence type="ECO:0000313" key="19">
    <source>
        <dbReference type="Proteomes" id="UP000283928"/>
    </source>
</evidence>
<evidence type="ECO:0000313" key="17">
    <source>
        <dbReference type="Proteomes" id="UP000265808"/>
    </source>
</evidence>
<evidence type="ECO:0000313" key="18">
    <source>
        <dbReference type="Proteomes" id="UP000265828"/>
    </source>
</evidence>
<dbReference type="Proteomes" id="UP000284267">
    <property type="component" value="Unassembled WGS sequence"/>
</dbReference>
<dbReference type="Gene3D" id="1.20.1500.10">
    <property type="entry name" value="YheA/YmcA-like"/>
    <property type="match status" value="1"/>
</dbReference>
<dbReference type="EMBL" id="QSKO01000019">
    <property type="protein sequence ID" value="RHE72303.1"/>
    <property type="molecule type" value="Genomic_DNA"/>
</dbReference>
<evidence type="ECO:0000313" key="8">
    <source>
        <dbReference type="EMBL" id="RHE12470.1"/>
    </source>
</evidence>
<evidence type="ECO:0000313" key="26">
    <source>
        <dbReference type="Proteomes" id="UP000293506"/>
    </source>
</evidence>
<dbReference type="EMBL" id="QRVV01000046">
    <property type="protein sequence ID" value="RGS70883.1"/>
    <property type="molecule type" value="Genomic_DNA"/>
</dbReference>
<dbReference type="AlphaFoldDB" id="A0A174BKC1"/>
<dbReference type="Proteomes" id="UP000284644">
    <property type="component" value="Unassembled WGS sequence"/>
</dbReference>
<dbReference type="Proteomes" id="UP000284220">
    <property type="component" value="Unassembled WGS sequence"/>
</dbReference>
<organism evidence="1 14">
    <name type="scientific">Blautia obeum</name>
    <dbReference type="NCBI Taxonomy" id="40520"/>
    <lineage>
        <taxon>Bacteria</taxon>
        <taxon>Bacillati</taxon>
        <taxon>Bacillota</taxon>
        <taxon>Clostridia</taxon>
        <taxon>Lachnospirales</taxon>
        <taxon>Lachnospiraceae</taxon>
        <taxon>Blautia</taxon>
    </lineage>
</organism>
<dbReference type="Proteomes" id="UP000261105">
    <property type="component" value="Unassembled WGS sequence"/>
</dbReference>
<evidence type="ECO:0000313" key="2">
    <source>
        <dbReference type="EMBL" id="RGN03726.1"/>
    </source>
</evidence>
<protein>
    <submittedName>
        <fullName evidence="1">Protein of uncharacterized function (DUF964)</fullName>
    </submittedName>
    <submittedName>
        <fullName evidence="2">YlbF family regulator</fullName>
    </submittedName>
</protein>
<dbReference type="Proteomes" id="UP000265808">
    <property type="component" value="Unassembled WGS sequence"/>
</dbReference>
<dbReference type="EMBL" id="QRUH01000009">
    <property type="protein sequence ID" value="RGR48043.1"/>
    <property type="molecule type" value="Genomic_DNA"/>
</dbReference>
<evidence type="ECO:0000313" key="3">
    <source>
        <dbReference type="EMBL" id="RGN87730.1"/>
    </source>
</evidence>
<evidence type="ECO:0000313" key="16">
    <source>
        <dbReference type="Proteomes" id="UP000261222"/>
    </source>
</evidence>
<evidence type="ECO:0000313" key="11">
    <source>
        <dbReference type="EMBL" id="RHH17488.1"/>
    </source>
</evidence>
<dbReference type="Proteomes" id="UP000261222">
    <property type="component" value="Unassembled WGS sequence"/>
</dbReference>
<dbReference type="EMBL" id="QRZI01000006">
    <property type="protein sequence ID" value="RGV63513.1"/>
    <property type="molecule type" value="Genomic_DNA"/>
</dbReference>
<dbReference type="InterPro" id="IPR010368">
    <property type="entry name" value="Com_YlbF"/>
</dbReference>
<dbReference type="RefSeq" id="WP_022388349.1">
    <property type="nucleotide sequence ID" value="NZ_CABJDZ010000008.1"/>
</dbReference>
<accession>A0A174BKC1</accession>
<dbReference type="Pfam" id="PF06133">
    <property type="entry name" value="Com_YlbF"/>
    <property type="match status" value="1"/>
</dbReference>
<evidence type="ECO:0000313" key="23">
    <source>
        <dbReference type="Proteomes" id="UP000284267"/>
    </source>
</evidence>
<evidence type="ECO:0000313" key="13">
    <source>
        <dbReference type="EMBL" id="RYT65873.1"/>
    </source>
</evidence>
<reference evidence="13 26" key="3">
    <citation type="journal article" date="2019" name="Science, e1252229">
        <title>Invertible promoters mediate bacterial phase variation, antibiotic resistance, and host adaptation in the gut.</title>
        <authorList>
            <person name="Jiang X."/>
            <person name="Hall A.B."/>
            <person name="Arthur T.D."/>
            <person name="Plichta D.R."/>
            <person name="Covington C.T."/>
            <person name="Poyet M."/>
            <person name="Crothers J."/>
            <person name="Moses P.L."/>
            <person name="Tolonen A.C."/>
            <person name="Vlamakis H."/>
            <person name="Alm E.J."/>
            <person name="Xavier R.J."/>
        </authorList>
    </citation>
    <scope>NUCLEOTIDE SEQUENCE [LARGE SCALE GENOMIC DNA]</scope>
    <source>
        <strain evidence="26">af_0058</strain>
        <strain evidence="13">Af_0058</strain>
    </source>
</reference>
<gene>
    <name evidence="12" type="ORF">DW040_15935</name>
    <name evidence="11" type="ORF">DW222_12575</name>
    <name evidence="10" type="ORF">DW272_11900</name>
    <name evidence="9" type="ORF">DW723_12570</name>
    <name evidence="8" type="ORF">DW767_08930</name>
    <name evidence="7" type="ORF">DW859_03375</name>
    <name evidence="6" type="ORF">DWW07_10425</name>
    <name evidence="5" type="ORF">DWX77_12830</name>
    <name evidence="4" type="ORF">DWY46_11955</name>
    <name evidence="3" type="ORF">DXB38_08250</name>
    <name evidence="2" type="ORF">DXB81_11240</name>
    <name evidence="13" type="ORF">EAI82_11325</name>
    <name evidence="1" type="ORF">ERS852394_01296</name>
</gene>
<dbReference type="Proteomes" id="UP000293506">
    <property type="component" value="Unassembled WGS sequence"/>
</dbReference>
<evidence type="ECO:0000313" key="5">
    <source>
        <dbReference type="EMBL" id="RGS70883.1"/>
    </source>
</evidence>
<evidence type="ECO:0000313" key="10">
    <source>
        <dbReference type="EMBL" id="RHG16352.1"/>
    </source>
</evidence>
<evidence type="ECO:0000313" key="7">
    <source>
        <dbReference type="EMBL" id="RHC09044.1"/>
    </source>
</evidence>
<evidence type="ECO:0000313" key="9">
    <source>
        <dbReference type="EMBL" id="RHE72303.1"/>
    </source>
</evidence>
<reference evidence="1 14" key="1">
    <citation type="submission" date="2015-09" db="EMBL/GenBank/DDBJ databases">
        <authorList>
            <consortium name="Pathogen Informatics"/>
        </authorList>
    </citation>
    <scope>NUCLEOTIDE SEQUENCE [LARGE SCALE GENOMIC DNA]</scope>
    <source>
        <strain evidence="1 14">2789STDY5608837</strain>
    </source>
</reference>
<reference evidence="15 16" key="2">
    <citation type="submission" date="2018-08" db="EMBL/GenBank/DDBJ databases">
        <title>A genome reference for cultivated species of the human gut microbiota.</title>
        <authorList>
            <person name="Zou Y."/>
            <person name="Xue W."/>
            <person name="Luo G."/>
        </authorList>
    </citation>
    <scope>NUCLEOTIDE SEQUENCE [LARGE SCALE GENOMIC DNA]</scope>
    <source>
        <strain evidence="6 18">AF14-23</strain>
        <strain evidence="5 22">AF21-24</strain>
        <strain evidence="4 25">AF25-21</strain>
        <strain evidence="12 23">AF39-4</strain>
        <strain evidence="11 20">AM18-2AC</strain>
        <strain evidence="10 21">AM22-9LB</strain>
        <strain evidence="9 19">AM27-32LB</strain>
        <strain evidence="8 24">AM29-25AC</strain>
        <strain evidence="7 17">AM37-4AC</strain>
        <strain evidence="3 15">OM03-6</strain>
        <strain evidence="2 16">OM06-11AA</strain>
    </source>
</reference>
<dbReference type="EMBL" id="QROE01000008">
    <property type="protein sequence ID" value="RHK92919.1"/>
    <property type="molecule type" value="Genomic_DNA"/>
</dbReference>
<sequence>MDAVNRNIHLLLNSIQKSDVYRTYKKQEAILEKNPELVSRVQHFRSDNFRLQNEERGNLLQDAEQLARESAELRRNPEVNAYLDAELALCRMMQQICKTLTDGIEIKVPEI</sequence>
<dbReference type="Proteomes" id="UP000265828">
    <property type="component" value="Unassembled WGS sequence"/>
</dbReference>
<evidence type="ECO:0000313" key="12">
    <source>
        <dbReference type="EMBL" id="RHK92919.1"/>
    </source>
</evidence>
<dbReference type="Proteomes" id="UP000283928">
    <property type="component" value="Unassembled WGS sequence"/>
</dbReference>
<dbReference type="SUPFAM" id="SSF158622">
    <property type="entry name" value="YheA/YmcA-like"/>
    <property type="match status" value="1"/>
</dbReference>
<evidence type="ECO:0000313" key="14">
    <source>
        <dbReference type="Proteomes" id="UP000095409"/>
    </source>
</evidence>
<dbReference type="EMBL" id="RCXQ01000010">
    <property type="protein sequence ID" value="RYT65873.1"/>
    <property type="molecule type" value="Genomic_DNA"/>
</dbReference>
<dbReference type="Proteomes" id="UP000285839">
    <property type="component" value="Unassembled WGS sequence"/>
</dbReference>
<dbReference type="EMBL" id="QSUB01000005">
    <property type="protein sequence ID" value="RGN03726.1"/>
    <property type="molecule type" value="Genomic_DNA"/>
</dbReference>
<proteinExistence type="predicted"/>
<evidence type="ECO:0000313" key="15">
    <source>
        <dbReference type="Proteomes" id="UP000261105"/>
    </source>
</evidence>
<evidence type="ECO:0000313" key="24">
    <source>
        <dbReference type="Proteomes" id="UP000284644"/>
    </source>
</evidence>
<evidence type="ECO:0000313" key="6">
    <source>
        <dbReference type="EMBL" id="RGV63513.1"/>
    </source>
</evidence>
<evidence type="ECO:0000313" key="25">
    <source>
        <dbReference type="Proteomes" id="UP000285839"/>
    </source>
</evidence>
<evidence type="ECO:0000313" key="4">
    <source>
        <dbReference type="EMBL" id="RGR48043.1"/>
    </source>
</evidence>
<evidence type="ECO:0000313" key="21">
    <source>
        <dbReference type="Proteomes" id="UP000284220"/>
    </source>
</evidence>
<dbReference type="EMBL" id="QRHZ01000006">
    <property type="protein sequence ID" value="RHG16352.1"/>
    <property type="molecule type" value="Genomic_DNA"/>
</dbReference>
<dbReference type="EMBL" id="QSHL01000002">
    <property type="protein sequence ID" value="RHC09044.1"/>
    <property type="molecule type" value="Genomic_DNA"/>
</dbReference>
<dbReference type="EMBL" id="CYZD01000005">
    <property type="protein sequence ID" value="CUO01127.1"/>
    <property type="molecule type" value="Genomic_DNA"/>
</dbReference>